<name>A0ABY3ACN6_9FLAO</name>
<protein>
    <submittedName>
        <fullName evidence="1">Uncharacterized protein DUF1800</fullName>
    </submittedName>
</protein>
<dbReference type="EMBL" id="VHIF01000001">
    <property type="protein sequence ID" value="TQO38522.1"/>
    <property type="molecule type" value="Genomic_DNA"/>
</dbReference>
<organism evidence="1 2">
    <name type="scientific">Arenibacter algicola</name>
    <dbReference type="NCBI Taxonomy" id="616991"/>
    <lineage>
        <taxon>Bacteria</taxon>
        <taxon>Pseudomonadati</taxon>
        <taxon>Bacteroidota</taxon>
        <taxon>Flavobacteriia</taxon>
        <taxon>Flavobacteriales</taxon>
        <taxon>Flavobacteriaceae</taxon>
        <taxon>Arenibacter</taxon>
    </lineage>
</organism>
<gene>
    <name evidence="1" type="ORF">GQ41_3171</name>
</gene>
<comment type="caution">
    <text evidence="1">The sequence shown here is derived from an EMBL/GenBank/DDBJ whole genome shotgun (WGS) entry which is preliminary data.</text>
</comment>
<dbReference type="Pfam" id="PF08811">
    <property type="entry name" value="DUF1800"/>
    <property type="match status" value="1"/>
</dbReference>
<accession>A0ABY3ACN6</accession>
<evidence type="ECO:0000313" key="1">
    <source>
        <dbReference type="EMBL" id="TQO38522.1"/>
    </source>
</evidence>
<proteinExistence type="predicted"/>
<keyword evidence="2" id="KW-1185">Reference proteome</keyword>
<dbReference type="RefSeq" id="WP_142190114.1">
    <property type="nucleotide sequence ID" value="NZ_VHIF01000001.1"/>
</dbReference>
<sequence>MEFFINCNTSSLAPYTTPLDGQRAQHLYRRLGFSASVQTINQATGQTAGNLVNSLISEAQNMPPLVAPTWADWNNSNYPEDDDQRGQLMRSQQEEFKLAYTNSLLDNNLRDRLSFFWSNHFVTELDVYNCNSFLYHYINCLQRNAIGNFKTFVSEIGLTSAMLYYLDGVYNNGNNPNENYARELYELFTLGEGNGYTEQDIIETAKALSGYVERGELGCEQVVFDASKFNSESKTIFGRTGNWGYDDVIDILFDERANEIGYFICKKLYEFFVHPDSTDAANNAKTIIDGLTATFISNNFELAPVLSQLFKSQHFFDDEAIGVIIKSPFDLYLNITKETGFAYNDTTIGSAINYSGMLGQDLFDPFDVAGWQRNRDWINTNFMIGRWLTMEAIVDGFYQDNPEQFRTFAMDAVGPANSNTSNPEIVVRAIVDKITPKGLFTQQDFDNAMSAFKIEDVPEDYYGPDYIPGGQSLWILSVSQEVPSQVHLLIRHLTRQPEFQLK</sequence>
<dbReference type="InterPro" id="IPR014917">
    <property type="entry name" value="DUF1800"/>
</dbReference>
<reference evidence="1 2" key="1">
    <citation type="submission" date="2019-06" db="EMBL/GenBank/DDBJ databases">
        <title>A large-scale integrated study on North Sea by COGITO (Coastal Microbe Genomic &amp; Taxonomic Observatory).</title>
        <authorList>
            <person name="Teeling H."/>
        </authorList>
    </citation>
    <scope>NUCLEOTIDE SEQUENCE [LARGE SCALE GENOMIC DNA]</scope>
    <source>
        <strain evidence="1 2">MAR_2009_79</strain>
    </source>
</reference>
<evidence type="ECO:0000313" key="2">
    <source>
        <dbReference type="Proteomes" id="UP000315363"/>
    </source>
</evidence>
<dbReference type="Proteomes" id="UP000315363">
    <property type="component" value="Unassembled WGS sequence"/>
</dbReference>